<comment type="caution">
    <text evidence="7">The sequence shown here is derived from an EMBL/GenBank/DDBJ whole genome shotgun (WGS) entry which is preliminary data.</text>
</comment>
<accession>A0A8H7PGU6</accession>
<reference evidence="7" key="1">
    <citation type="submission" date="2020-12" db="EMBL/GenBank/DDBJ databases">
        <title>Metabolic potential, ecology and presence of endohyphal bacteria is reflected in genomic diversity of Mucoromycotina.</title>
        <authorList>
            <person name="Muszewska A."/>
            <person name="Okrasinska A."/>
            <person name="Steczkiewicz K."/>
            <person name="Drgas O."/>
            <person name="Orlowska M."/>
            <person name="Perlinska-Lenart U."/>
            <person name="Aleksandrzak-Piekarczyk T."/>
            <person name="Szatraj K."/>
            <person name="Zielenkiewicz U."/>
            <person name="Pilsyk S."/>
            <person name="Malc E."/>
            <person name="Mieczkowski P."/>
            <person name="Kruszewska J.S."/>
            <person name="Biernat P."/>
            <person name="Pawlowska J."/>
        </authorList>
    </citation>
    <scope>NUCLEOTIDE SEQUENCE</scope>
    <source>
        <strain evidence="7">WA0000067209</strain>
    </source>
</reference>
<evidence type="ECO:0000256" key="3">
    <source>
        <dbReference type="ARBA" id="ARBA00048679"/>
    </source>
</evidence>
<dbReference type="Pfam" id="PF00498">
    <property type="entry name" value="FHA"/>
    <property type="match status" value="1"/>
</dbReference>
<dbReference type="AlphaFoldDB" id="A0A8H7PGU6"/>
<dbReference type="InterPro" id="IPR013087">
    <property type="entry name" value="Znf_C2H2_type"/>
</dbReference>
<evidence type="ECO:0000259" key="5">
    <source>
        <dbReference type="PROSITE" id="PS50006"/>
    </source>
</evidence>
<evidence type="ECO:0000313" key="7">
    <source>
        <dbReference type="EMBL" id="KAG2173593.1"/>
    </source>
</evidence>
<comment type="similarity">
    <text evidence="1">Belongs to the protein kinase superfamily. CAMK Ser/Thr protein kinase family. CHEK2 subfamily.</text>
</comment>
<evidence type="ECO:0000256" key="1">
    <source>
        <dbReference type="ARBA" id="ARBA00005575"/>
    </source>
</evidence>
<dbReference type="InterPro" id="IPR008984">
    <property type="entry name" value="SMAD_FHA_dom_sf"/>
</dbReference>
<dbReference type="EMBL" id="JAEPQZ010000014">
    <property type="protein sequence ID" value="KAG2173593.1"/>
    <property type="molecule type" value="Genomic_DNA"/>
</dbReference>
<dbReference type="PANTHER" id="PTHR44167">
    <property type="entry name" value="OVARIAN-SPECIFIC SERINE/THREONINE-PROTEIN KINASE LOK-RELATED"/>
    <property type="match status" value="1"/>
</dbReference>
<sequence>MIPCFFYGCEKRYSRTYGLARHVQSYHGLQIPTTKPPLQDLDKHCIYKGCEFAYDGTNNLVQHLVHDHGVELKEPNFKEIGTISSLHPSWLSKLSPENWTNASSLWDAIASNGTNISPETAYRNLMEGLHATLSQQNLRRKEKSYVESCLAVNQSNEMSIKNAFSVFDTSVEEPAESPSSDMLHVHDTNMTQKENENFSQQSEKIMLGRLVGISPSAGLMKLDIWNNRELIVGHGETSDFMLSDPVVSSRHCRIFARSIGRGDSVVCCEDLSKNGTHFNRHRIGKGKIAILLHGCTLHFSENLAFRYTQHYPQIEDIPMYPMDSQESLMISNRPIGYGNHAHILVACRSDRLSEQYACKQRSLHDKTPEQALRIRRELEIMRKVAHHACIVGIRGDHWDDGVHSFLVMPIYHGGTLADWMNWRPDKDQTENSFIMRQTTQAVKHLHELGIVHRNIKPENIFLPNTRRYPRIVIGGFGNAIDLSTTVPASDELSALEQFDGPHYQTAVDNWTMGALFYTLWTGLSACVPPDFNQSTIAQHSAIDKLSTQWNQVDDEAGLLTFNPAERLTALDCLHSSYLVTRFGMFERLLSLTAKELY</sequence>
<keyword evidence="8" id="KW-1185">Reference proteome</keyword>
<evidence type="ECO:0000256" key="4">
    <source>
        <dbReference type="PROSITE-ProRule" id="PRU10141"/>
    </source>
</evidence>
<dbReference type="PANTHER" id="PTHR44167:SF18">
    <property type="entry name" value="PROTEIN KINASE DOMAIN-CONTAINING PROTEIN"/>
    <property type="match status" value="1"/>
</dbReference>
<dbReference type="GO" id="GO:0044773">
    <property type="term" value="P:mitotic DNA damage checkpoint signaling"/>
    <property type="evidence" value="ECO:0007669"/>
    <property type="project" value="TreeGrafter"/>
</dbReference>
<dbReference type="InterPro" id="IPR011009">
    <property type="entry name" value="Kinase-like_dom_sf"/>
</dbReference>
<name>A0A8H7PGU6_MORIS</name>
<dbReference type="InterPro" id="IPR017441">
    <property type="entry name" value="Protein_kinase_ATP_BS"/>
</dbReference>
<protein>
    <recommendedName>
        <fullName evidence="9">Kinase-like protein</fullName>
    </recommendedName>
</protein>
<comment type="catalytic activity">
    <reaction evidence="3">
        <text>L-seryl-[protein] + ATP = O-phospho-L-seryl-[protein] + ADP + H(+)</text>
        <dbReference type="Rhea" id="RHEA:17989"/>
        <dbReference type="Rhea" id="RHEA-COMP:9863"/>
        <dbReference type="Rhea" id="RHEA-COMP:11604"/>
        <dbReference type="ChEBI" id="CHEBI:15378"/>
        <dbReference type="ChEBI" id="CHEBI:29999"/>
        <dbReference type="ChEBI" id="CHEBI:30616"/>
        <dbReference type="ChEBI" id="CHEBI:83421"/>
        <dbReference type="ChEBI" id="CHEBI:456216"/>
        <dbReference type="EC" id="2.7.11.1"/>
    </reaction>
</comment>
<dbReference type="OrthoDB" id="2377900at2759"/>
<dbReference type="GO" id="GO:0005737">
    <property type="term" value="C:cytoplasm"/>
    <property type="evidence" value="ECO:0007669"/>
    <property type="project" value="TreeGrafter"/>
</dbReference>
<dbReference type="GO" id="GO:0005524">
    <property type="term" value="F:ATP binding"/>
    <property type="evidence" value="ECO:0007669"/>
    <property type="project" value="UniProtKB-UniRule"/>
</dbReference>
<dbReference type="SUPFAM" id="SSF49879">
    <property type="entry name" value="SMAD/FHA domain"/>
    <property type="match status" value="1"/>
</dbReference>
<dbReference type="PROSITE" id="PS00028">
    <property type="entry name" value="ZINC_FINGER_C2H2_1"/>
    <property type="match status" value="1"/>
</dbReference>
<dbReference type="GO" id="GO:0004674">
    <property type="term" value="F:protein serine/threonine kinase activity"/>
    <property type="evidence" value="ECO:0007669"/>
    <property type="project" value="UniProtKB-EC"/>
</dbReference>
<dbReference type="Gene3D" id="1.10.510.10">
    <property type="entry name" value="Transferase(Phosphotransferase) domain 1"/>
    <property type="match status" value="1"/>
</dbReference>
<evidence type="ECO:0000313" key="8">
    <source>
        <dbReference type="Proteomes" id="UP000654370"/>
    </source>
</evidence>
<dbReference type="Gene3D" id="2.60.200.20">
    <property type="match status" value="1"/>
</dbReference>
<feature type="domain" description="FHA" evidence="5">
    <location>
        <begin position="230"/>
        <end position="283"/>
    </location>
</feature>
<evidence type="ECO:0000256" key="2">
    <source>
        <dbReference type="ARBA" id="ARBA00047899"/>
    </source>
</evidence>
<proteinExistence type="inferred from homology"/>
<feature type="binding site" evidence="4">
    <location>
        <position position="359"/>
    </location>
    <ligand>
        <name>ATP</name>
        <dbReference type="ChEBI" id="CHEBI:30616"/>
    </ligand>
</feature>
<evidence type="ECO:0000259" key="6">
    <source>
        <dbReference type="PROSITE" id="PS50011"/>
    </source>
</evidence>
<gene>
    <name evidence="7" type="ORF">INT43_005011</name>
</gene>
<dbReference type="SMART" id="SM00240">
    <property type="entry name" value="FHA"/>
    <property type="match status" value="1"/>
</dbReference>
<dbReference type="SUPFAM" id="SSF56112">
    <property type="entry name" value="Protein kinase-like (PK-like)"/>
    <property type="match status" value="1"/>
</dbReference>
<organism evidence="7 8">
    <name type="scientific">Mortierella isabellina</name>
    <name type="common">Filamentous fungus</name>
    <name type="synonym">Umbelopsis isabellina</name>
    <dbReference type="NCBI Taxonomy" id="91625"/>
    <lineage>
        <taxon>Eukaryota</taxon>
        <taxon>Fungi</taxon>
        <taxon>Fungi incertae sedis</taxon>
        <taxon>Mucoromycota</taxon>
        <taxon>Mucoromycotina</taxon>
        <taxon>Umbelopsidomycetes</taxon>
        <taxon>Umbelopsidales</taxon>
        <taxon>Umbelopsidaceae</taxon>
        <taxon>Umbelopsis</taxon>
    </lineage>
</organism>
<comment type="catalytic activity">
    <reaction evidence="2">
        <text>L-threonyl-[protein] + ATP = O-phospho-L-threonyl-[protein] + ADP + H(+)</text>
        <dbReference type="Rhea" id="RHEA:46608"/>
        <dbReference type="Rhea" id="RHEA-COMP:11060"/>
        <dbReference type="Rhea" id="RHEA-COMP:11605"/>
        <dbReference type="ChEBI" id="CHEBI:15378"/>
        <dbReference type="ChEBI" id="CHEBI:30013"/>
        <dbReference type="ChEBI" id="CHEBI:30616"/>
        <dbReference type="ChEBI" id="CHEBI:61977"/>
        <dbReference type="ChEBI" id="CHEBI:456216"/>
        <dbReference type="EC" id="2.7.11.1"/>
    </reaction>
</comment>
<dbReference type="PROSITE" id="PS50011">
    <property type="entry name" value="PROTEIN_KINASE_DOM"/>
    <property type="match status" value="1"/>
</dbReference>
<dbReference type="SMART" id="SM00355">
    <property type="entry name" value="ZnF_C2H2"/>
    <property type="match status" value="2"/>
</dbReference>
<dbReference type="PROSITE" id="PS00107">
    <property type="entry name" value="PROTEIN_KINASE_ATP"/>
    <property type="match status" value="1"/>
</dbReference>
<keyword evidence="4" id="KW-0547">Nucleotide-binding</keyword>
<dbReference type="GO" id="GO:0005634">
    <property type="term" value="C:nucleus"/>
    <property type="evidence" value="ECO:0007669"/>
    <property type="project" value="TreeGrafter"/>
</dbReference>
<keyword evidence="4" id="KW-0067">ATP-binding</keyword>
<dbReference type="InterPro" id="IPR000719">
    <property type="entry name" value="Prot_kinase_dom"/>
</dbReference>
<feature type="domain" description="Protein kinase" evidence="6">
    <location>
        <begin position="329"/>
        <end position="578"/>
    </location>
</feature>
<dbReference type="Proteomes" id="UP000654370">
    <property type="component" value="Unassembled WGS sequence"/>
</dbReference>
<evidence type="ECO:0008006" key="9">
    <source>
        <dbReference type="Google" id="ProtNLM"/>
    </source>
</evidence>
<dbReference type="Pfam" id="PF00069">
    <property type="entry name" value="Pkinase"/>
    <property type="match status" value="1"/>
</dbReference>
<dbReference type="PROSITE" id="PS50006">
    <property type="entry name" value="FHA_DOMAIN"/>
    <property type="match status" value="1"/>
</dbReference>
<dbReference type="InterPro" id="IPR000253">
    <property type="entry name" value="FHA_dom"/>
</dbReference>